<protein>
    <recommendedName>
        <fullName evidence="2">C-type lectin domain-containing protein</fullName>
    </recommendedName>
</protein>
<dbReference type="InterPro" id="IPR045860">
    <property type="entry name" value="Snake_toxin-like_sf"/>
</dbReference>
<feature type="domain" description="C-type lectin" evidence="2">
    <location>
        <begin position="180"/>
        <end position="303"/>
    </location>
</feature>
<dbReference type="SMART" id="SM00034">
    <property type="entry name" value="CLECT"/>
    <property type="match status" value="1"/>
</dbReference>
<name>A0A9D4QK37_DREPO</name>
<comment type="caution">
    <text evidence="3">The sequence shown here is derived from an EMBL/GenBank/DDBJ whole genome shotgun (WGS) entry which is preliminary data.</text>
</comment>
<dbReference type="Gene3D" id="2.10.60.10">
    <property type="entry name" value="CD59"/>
    <property type="match status" value="1"/>
</dbReference>
<dbReference type="Proteomes" id="UP000828390">
    <property type="component" value="Unassembled WGS sequence"/>
</dbReference>
<keyword evidence="4" id="KW-1185">Reference proteome</keyword>
<dbReference type="InterPro" id="IPR001304">
    <property type="entry name" value="C-type_lectin-like"/>
</dbReference>
<dbReference type="SUPFAM" id="SSF57302">
    <property type="entry name" value="Snake toxin-like"/>
    <property type="match status" value="1"/>
</dbReference>
<dbReference type="InterPro" id="IPR016187">
    <property type="entry name" value="CTDL_fold"/>
</dbReference>
<dbReference type="InterPro" id="IPR016186">
    <property type="entry name" value="C-type_lectin-like/link_sf"/>
</dbReference>
<dbReference type="Pfam" id="PF00059">
    <property type="entry name" value="Lectin_C"/>
    <property type="match status" value="1"/>
</dbReference>
<dbReference type="EMBL" id="JAIWYP010000004">
    <property type="protein sequence ID" value="KAH3834286.1"/>
    <property type="molecule type" value="Genomic_DNA"/>
</dbReference>
<evidence type="ECO:0000313" key="4">
    <source>
        <dbReference type="Proteomes" id="UP000828390"/>
    </source>
</evidence>
<organism evidence="3 4">
    <name type="scientific">Dreissena polymorpha</name>
    <name type="common">Zebra mussel</name>
    <name type="synonym">Mytilus polymorpha</name>
    <dbReference type="NCBI Taxonomy" id="45954"/>
    <lineage>
        <taxon>Eukaryota</taxon>
        <taxon>Metazoa</taxon>
        <taxon>Spiralia</taxon>
        <taxon>Lophotrochozoa</taxon>
        <taxon>Mollusca</taxon>
        <taxon>Bivalvia</taxon>
        <taxon>Autobranchia</taxon>
        <taxon>Heteroconchia</taxon>
        <taxon>Euheterodonta</taxon>
        <taxon>Imparidentia</taxon>
        <taxon>Neoheterodontei</taxon>
        <taxon>Myida</taxon>
        <taxon>Dreissenoidea</taxon>
        <taxon>Dreissenidae</taxon>
        <taxon>Dreissena</taxon>
    </lineage>
</organism>
<dbReference type="PROSITE" id="PS50041">
    <property type="entry name" value="C_TYPE_LECTIN_2"/>
    <property type="match status" value="1"/>
</dbReference>
<evidence type="ECO:0000313" key="3">
    <source>
        <dbReference type="EMBL" id="KAH3834286.1"/>
    </source>
</evidence>
<accession>A0A9D4QK37</accession>
<dbReference type="Gene3D" id="3.10.100.10">
    <property type="entry name" value="Mannose-Binding Protein A, subunit A"/>
    <property type="match status" value="1"/>
</dbReference>
<dbReference type="AlphaFoldDB" id="A0A9D4QK37"/>
<feature type="signal peptide" evidence="1">
    <location>
        <begin position="1"/>
        <end position="26"/>
    </location>
</feature>
<reference evidence="3" key="1">
    <citation type="journal article" date="2019" name="bioRxiv">
        <title>The Genome of the Zebra Mussel, Dreissena polymorpha: A Resource for Invasive Species Research.</title>
        <authorList>
            <person name="McCartney M.A."/>
            <person name="Auch B."/>
            <person name="Kono T."/>
            <person name="Mallez S."/>
            <person name="Zhang Y."/>
            <person name="Obille A."/>
            <person name="Becker A."/>
            <person name="Abrahante J.E."/>
            <person name="Garbe J."/>
            <person name="Badalamenti J.P."/>
            <person name="Herman A."/>
            <person name="Mangelson H."/>
            <person name="Liachko I."/>
            <person name="Sullivan S."/>
            <person name="Sone E.D."/>
            <person name="Koren S."/>
            <person name="Silverstein K.A.T."/>
            <person name="Beckman K.B."/>
            <person name="Gohl D.M."/>
        </authorList>
    </citation>
    <scope>NUCLEOTIDE SEQUENCE</scope>
    <source>
        <strain evidence="3">Duluth1</strain>
        <tissue evidence="3">Whole animal</tissue>
    </source>
</reference>
<dbReference type="CDD" id="cd00037">
    <property type="entry name" value="CLECT"/>
    <property type="match status" value="1"/>
</dbReference>
<gene>
    <name evidence="3" type="ORF">DPMN_107606</name>
</gene>
<reference evidence="3" key="2">
    <citation type="submission" date="2020-11" db="EMBL/GenBank/DDBJ databases">
        <authorList>
            <person name="McCartney M.A."/>
            <person name="Auch B."/>
            <person name="Kono T."/>
            <person name="Mallez S."/>
            <person name="Becker A."/>
            <person name="Gohl D.M."/>
            <person name="Silverstein K.A.T."/>
            <person name="Koren S."/>
            <person name="Bechman K.B."/>
            <person name="Herman A."/>
            <person name="Abrahante J.E."/>
            <person name="Garbe J."/>
        </authorList>
    </citation>
    <scope>NUCLEOTIDE SEQUENCE</scope>
    <source>
        <strain evidence="3">Duluth1</strain>
        <tissue evidence="3">Whole animal</tissue>
    </source>
</reference>
<evidence type="ECO:0000256" key="1">
    <source>
        <dbReference type="SAM" id="SignalP"/>
    </source>
</evidence>
<keyword evidence="1" id="KW-0732">Signal</keyword>
<proteinExistence type="predicted"/>
<sequence length="306" mass="34124">MRHVFFFIKGQLAMIACISHVNSACADIDVIACREQAAADPNMCQDPVLSTTACPSYCKKCPLTCYHCQTTGQNNVPCTTQKTCAVGEQCVYREITDPLTGSTEHISTCASNKVCLGQELMQVVFGRRSINTRNVAIQCCSSDLCNAATTTTTSIRTTMTPTPTSNCDSSNNYHQLSYINKRFCIKIHNESKEWGVARHACMLENADLVVLDSHDKHAAMTSHLRSVHILSDIWIGALVVDKTRSFYWLNNASLPSHSTEWGRGQPDDTGDNHQHEDCVTIRPQDGFKFHDRTCFTQLKFICERTL</sequence>
<feature type="chain" id="PRO_5038385104" description="C-type lectin domain-containing protein" evidence="1">
    <location>
        <begin position="27"/>
        <end position="306"/>
    </location>
</feature>
<evidence type="ECO:0000259" key="2">
    <source>
        <dbReference type="PROSITE" id="PS50041"/>
    </source>
</evidence>
<dbReference type="SUPFAM" id="SSF56436">
    <property type="entry name" value="C-type lectin-like"/>
    <property type="match status" value="1"/>
</dbReference>